<dbReference type="RefSeq" id="WP_163679376.1">
    <property type="nucleotide sequence ID" value="NZ_JAAIYP010000038.1"/>
</dbReference>
<name>A0A7C9QU38_9PROT</name>
<sequence length="237" mass="26654">MTHHDRDGGGLPPESDRERRRLKRLAEQMSEVEQDADAVLNACHKTRQNARKAEKLFRAGVYDNLVNVFRLLCLAQINPAICKEANRRAKRLGIRRTKATSTALFFVKVFSHKAINPGTADLYAAALRGAALLSIPPDKLLARLKEKGGITALAKYFRESTRPQPAEESPPEDMGGFKPVDPLLTLFWTKSAQKVWRKAARKQLRVKLTVIPDENGGGRILKARLHSSRKERADEQR</sequence>
<keyword evidence="4" id="KW-1185">Reference proteome</keyword>
<protein>
    <submittedName>
        <fullName evidence="3">Uncharacterized protein</fullName>
    </submittedName>
</protein>
<evidence type="ECO:0000256" key="2">
    <source>
        <dbReference type="SAM" id="MobiDB-lite"/>
    </source>
</evidence>
<reference evidence="3 4" key="1">
    <citation type="submission" date="2020-02" db="EMBL/GenBank/DDBJ databases">
        <authorList>
            <person name="Dziuba M."/>
            <person name="Kuznetsov B."/>
            <person name="Mardanov A."/>
            <person name="Ravin N."/>
            <person name="Grouzdev D."/>
        </authorList>
    </citation>
    <scope>NUCLEOTIDE SEQUENCE [LARGE SCALE GENOMIC DNA]</scope>
    <source>
        <strain evidence="3 4">SpK</strain>
    </source>
</reference>
<evidence type="ECO:0000256" key="1">
    <source>
        <dbReference type="SAM" id="Coils"/>
    </source>
</evidence>
<dbReference type="EMBL" id="JAAIYP010000038">
    <property type="protein sequence ID" value="NFV80680.1"/>
    <property type="molecule type" value="Genomic_DNA"/>
</dbReference>
<dbReference type="Proteomes" id="UP000480684">
    <property type="component" value="Unassembled WGS sequence"/>
</dbReference>
<dbReference type="AlphaFoldDB" id="A0A7C9QU38"/>
<feature type="compositionally biased region" description="Basic and acidic residues" evidence="2">
    <location>
        <begin position="228"/>
        <end position="237"/>
    </location>
</feature>
<organism evidence="3 4">
    <name type="scientific">Magnetospirillum aberrantis SpK</name>
    <dbReference type="NCBI Taxonomy" id="908842"/>
    <lineage>
        <taxon>Bacteria</taxon>
        <taxon>Pseudomonadati</taxon>
        <taxon>Pseudomonadota</taxon>
        <taxon>Alphaproteobacteria</taxon>
        <taxon>Rhodospirillales</taxon>
        <taxon>Rhodospirillaceae</taxon>
        <taxon>Magnetospirillum</taxon>
    </lineage>
</organism>
<feature type="coiled-coil region" evidence="1">
    <location>
        <begin position="15"/>
        <end position="42"/>
    </location>
</feature>
<proteinExistence type="predicted"/>
<gene>
    <name evidence="3" type="ORF">G4223_11235</name>
</gene>
<evidence type="ECO:0000313" key="4">
    <source>
        <dbReference type="Proteomes" id="UP000480684"/>
    </source>
</evidence>
<evidence type="ECO:0000313" key="3">
    <source>
        <dbReference type="EMBL" id="NFV80680.1"/>
    </source>
</evidence>
<comment type="caution">
    <text evidence="3">The sequence shown here is derived from an EMBL/GenBank/DDBJ whole genome shotgun (WGS) entry which is preliminary data.</text>
</comment>
<accession>A0A7C9QU38</accession>
<feature type="region of interest" description="Disordered" evidence="2">
    <location>
        <begin position="215"/>
        <end position="237"/>
    </location>
</feature>
<keyword evidence="1" id="KW-0175">Coiled coil</keyword>